<name>A0ABX2XBQ0_9FLAO</name>
<feature type="transmembrane region" description="Helical" evidence="1">
    <location>
        <begin position="24"/>
        <end position="53"/>
    </location>
</feature>
<sequence>MAKADGMFYIYLAGLKPTSIDVDILMYNCCLAAILFTFYFLLFTFYFLLFTFIHKKNLLQNERGYIYINI</sequence>
<evidence type="ECO:0000313" key="2">
    <source>
        <dbReference type="EMBL" id="OCA79074.1"/>
    </source>
</evidence>
<comment type="caution">
    <text evidence="2">The sequence shown here is derived from an EMBL/GenBank/DDBJ whole genome shotgun (WGS) entry which is preliminary data.</text>
</comment>
<keyword evidence="3" id="KW-1185">Reference proteome</keyword>
<reference evidence="2 3" key="1">
    <citation type="submission" date="2016-07" db="EMBL/GenBank/DDBJ databases">
        <authorList>
            <person name="Jeong J.-J."/>
            <person name="Kim D.W."/>
            <person name="Sang M.K."/>
            <person name="Choi I.-G."/>
            <person name="Kim K.D."/>
        </authorList>
    </citation>
    <scope>NUCLEOTIDE SEQUENCE [LARGE SCALE GENOMIC DNA]</scope>
    <source>
        <strain evidence="2 3">C-26</strain>
    </source>
</reference>
<accession>A0ABX2XBQ0</accession>
<keyword evidence="1" id="KW-0812">Transmembrane</keyword>
<dbReference type="Proteomes" id="UP000093508">
    <property type="component" value="Unassembled WGS sequence"/>
</dbReference>
<proteinExistence type="predicted"/>
<evidence type="ECO:0000256" key="1">
    <source>
        <dbReference type="SAM" id="Phobius"/>
    </source>
</evidence>
<gene>
    <name evidence="2" type="ORF">BBH99_06770</name>
</gene>
<evidence type="ECO:0000313" key="3">
    <source>
        <dbReference type="Proteomes" id="UP000093508"/>
    </source>
</evidence>
<dbReference type="EMBL" id="MAYF01000113">
    <property type="protein sequence ID" value="OCA79074.1"/>
    <property type="molecule type" value="Genomic_DNA"/>
</dbReference>
<protein>
    <submittedName>
        <fullName evidence="2">Uncharacterized protein</fullName>
    </submittedName>
</protein>
<keyword evidence="1" id="KW-1133">Transmembrane helix</keyword>
<organism evidence="2 3">
    <name type="scientific">Chryseobacterium contaminans</name>
    <dbReference type="NCBI Taxonomy" id="1423959"/>
    <lineage>
        <taxon>Bacteria</taxon>
        <taxon>Pseudomonadati</taxon>
        <taxon>Bacteroidota</taxon>
        <taxon>Flavobacteriia</taxon>
        <taxon>Flavobacteriales</taxon>
        <taxon>Weeksellaceae</taxon>
        <taxon>Chryseobacterium group</taxon>
        <taxon>Chryseobacterium</taxon>
    </lineage>
</organism>
<keyword evidence="1" id="KW-0472">Membrane</keyword>